<dbReference type="PANTHER" id="PTHR28128:SF1">
    <property type="entry name" value="GOLGI APPARATUS MEMBRANE PROTEIN TVP15"/>
    <property type="match status" value="1"/>
</dbReference>
<feature type="transmembrane region" description="Helical" evidence="5">
    <location>
        <begin position="131"/>
        <end position="150"/>
    </location>
</feature>
<evidence type="ECO:0000256" key="1">
    <source>
        <dbReference type="ARBA" id="ARBA00004141"/>
    </source>
</evidence>
<name>A0ABQ8UA02_9EUKA</name>
<comment type="subcellular location">
    <subcellularLocation>
        <location evidence="1">Membrane</location>
        <topology evidence="1">Multi-pass membrane protein</topology>
    </subcellularLocation>
</comment>
<evidence type="ECO:0000256" key="2">
    <source>
        <dbReference type="ARBA" id="ARBA00022692"/>
    </source>
</evidence>
<keyword evidence="2 5" id="KW-0812">Transmembrane</keyword>
<evidence type="ECO:0000313" key="6">
    <source>
        <dbReference type="EMBL" id="KAJ4453645.1"/>
    </source>
</evidence>
<accession>A0ABQ8UA02</accession>
<keyword evidence="4 5" id="KW-0472">Membrane</keyword>
<evidence type="ECO:0000256" key="5">
    <source>
        <dbReference type="SAM" id="Phobius"/>
    </source>
</evidence>
<evidence type="ECO:0000313" key="7">
    <source>
        <dbReference type="Proteomes" id="UP001141327"/>
    </source>
</evidence>
<feature type="transmembrane region" description="Helical" evidence="5">
    <location>
        <begin position="52"/>
        <end position="75"/>
    </location>
</feature>
<dbReference type="PANTHER" id="PTHR28128">
    <property type="entry name" value="GOLGI APPARATUS MEMBRANE PROTEIN TVP15"/>
    <property type="match status" value="1"/>
</dbReference>
<evidence type="ECO:0000256" key="4">
    <source>
        <dbReference type="ARBA" id="ARBA00023136"/>
    </source>
</evidence>
<reference evidence="6" key="1">
    <citation type="journal article" date="2022" name="bioRxiv">
        <title>Genomics of Preaxostyla Flagellates Illuminates Evolutionary Transitions and the Path Towards Mitochondrial Loss.</title>
        <authorList>
            <person name="Novak L.V.F."/>
            <person name="Treitli S.C."/>
            <person name="Pyrih J."/>
            <person name="Halakuc P."/>
            <person name="Pipaliya S.V."/>
            <person name="Vacek V."/>
            <person name="Brzon O."/>
            <person name="Soukal P."/>
            <person name="Eme L."/>
            <person name="Dacks J.B."/>
            <person name="Karnkowska A."/>
            <person name="Elias M."/>
            <person name="Hampl V."/>
        </authorList>
    </citation>
    <scope>NUCLEOTIDE SEQUENCE</scope>
    <source>
        <strain evidence="6">RCP-MX</strain>
    </source>
</reference>
<dbReference type="EMBL" id="JAPMOS010000232">
    <property type="protein sequence ID" value="KAJ4453645.1"/>
    <property type="molecule type" value="Genomic_DNA"/>
</dbReference>
<keyword evidence="3 5" id="KW-1133">Transmembrane helix</keyword>
<dbReference type="InterPro" id="IPR013714">
    <property type="entry name" value="Golgi_TVP15"/>
</dbReference>
<sequence length="329" mass="33535">MQSQPQAQGVPIQGGAAPSGGAIQKISEADIKLPPCINAKCVTRVTNVCSRILGPCLMITGGVNFAFSLFGGMISPPAQGQTVTIPYLWANILFSFYSIIFGLIIILSTFSWRAFLNNFTFLKSPFGRSMFFVFTGTLCMGTGPASPLTTHVISQILAYTVGAFVVAVGCIQIAAGCRKEPEPNEGGVPVAAVPVAGARPPMVGVGAVAPVSPVVIPTQPYAAPVDTSNPFDVPANNVVHAAQSDPQVRAQTTALMGAAGASVATSLVSGKSRDEAIAAAASNPDVQRAALSAATAAAQNPSVRAAATRAVAAGVESTLGNAYDKLFGA</sequence>
<feature type="transmembrane region" description="Helical" evidence="5">
    <location>
        <begin position="87"/>
        <end position="110"/>
    </location>
</feature>
<dbReference type="Proteomes" id="UP001141327">
    <property type="component" value="Unassembled WGS sequence"/>
</dbReference>
<dbReference type="Pfam" id="PF08507">
    <property type="entry name" value="COPI_assoc"/>
    <property type="match status" value="1"/>
</dbReference>
<protein>
    <submittedName>
        <fullName evidence="6">Uncharacterized protein</fullName>
    </submittedName>
</protein>
<organism evidence="6 7">
    <name type="scientific">Paratrimastix pyriformis</name>
    <dbReference type="NCBI Taxonomy" id="342808"/>
    <lineage>
        <taxon>Eukaryota</taxon>
        <taxon>Metamonada</taxon>
        <taxon>Preaxostyla</taxon>
        <taxon>Paratrimastigidae</taxon>
        <taxon>Paratrimastix</taxon>
    </lineage>
</organism>
<evidence type="ECO:0000256" key="3">
    <source>
        <dbReference type="ARBA" id="ARBA00022989"/>
    </source>
</evidence>
<keyword evidence="7" id="KW-1185">Reference proteome</keyword>
<gene>
    <name evidence="6" type="ORF">PAPYR_11832</name>
</gene>
<proteinExistence type="predicted"/>
<feature type="transmembrane region" description="Helical" evidence="5">
    <location>
        <begin position="156"/>
        <end position="175"/>
    </location>
</feature>
<comment type="caution">
    <text evidence="6">The sequence shown here is derived from an EMBL/GenBank/DDBJ whole genome shotgun (WGS) entry which is preliminary data.</text>
</comment>